<evidence type="ECO:0000259" key="4">
    <source>
        <dbReference type="Pfam" id="PF00535"/>
    </source>
</evidence>
<dbReference type="InterPro" id="IPR001173">
    <property type="entry name" value="Glyco_trans_2-like"/>
</dbReference>
<dbReference type="EC" id="2.4.-.-" evidence="5"/>
<dbReference type="Pfam" id="PF00535">
    <property type="entry name" value="Glycos_transf_2"/>
    <property type="match status" value="1"/>
</dbReference>
<protein>
    <submittedName>
        <fullName evidence="5">Glycosyltransferase</fullName>
        <ecNumber evidence="5">2.4.-.-</ecNumber>
    </submittedName>
</protein>
<name>A0A975JD11_9RHOB</name>
<keyword evidence="2 5" id="KW-0328">Glycosyltransferase</keyword>
<dbReference type="GO" id="GO:0016757">
    <property type="term" value="F:glycosyltransferase activity"/>
    <property type="evidence" value="ECO:0007669"/>
    <property type="project" value="UniProtKB-KW"/>
</dbReference>
<dbReference type="Gene3D" id="3.90.550.10">
    <property type="entry name" value="Spore Coat Polysaccharide Biosynthesis Protein SpsA, Chain A"/>
    <property type="match status" value="1"/>
</dbReference>
<evidence type="ECO:0000256" key="1">
    <source>
        <dbReference type="ARBA" id="ARBA00006739"/>
    </source>
</evidence>
<dbReference type="PANTHER" id="PTHR43179:SF12">
    <property type="entry name" value="GALACTOFURANOSYLTRANSFERASE GLFT2"/>
    <property type="match status" value="1"/>
</dbReference>
<keyword evidence="6" id="KW-1185">Reference proteome</keyword>
<dbReference type="PANTHER" id="PTHR43179">
    <property type="entry name" value="RHAMNOSYLTRANSFERASE WBBL"/>
    <property type="match status" value="1"/>
</dbReference>
<evidence type="ECO:0000313" key="5">
    <source>
        <dbReference type="EMBL" id="QUJ76000.1"/>
    </source>
</evidence>
<sequence length="333" mass="37013">MPSPPSRVVAVVVTFNRLDQLKVTVARLLDAARTEGLQRVVVIDNASTDGTAAWLDAQTAAQAADGPLVVHRRATNGGGAAGFETGMRLSAEWFDPDWMLVMDDDARPAPGAITAFHASDRTGAMAWAAAVYFPAGGICDMNRPTLNPFWHRGMVTRTLLGMLRGRGRDGFHLTQHDYDARAYRAVDSGSFVGLFVSRAAIETVGYPDGSLFIYGDDVLYSLAMRQAGGQILFDPAIRFEHDFTTMTDADQRFKPLWKTYYHYRNLLLVYRLASGPWFALVLPLMVAKWTLKVRFHSGERGQYLALLGRAIWHGLIRRTQVDHAQVLEWAEPK</sequence>
<dbReference type="EMBL" id="CP073581">
    <property type="protein sequence ID" value="QUJ76000.1"/>
    <property type="molecule type" value="Genomic_DNA"/>
</dbReference>
<dbReference type="KEGG" id="sual:KDD17_13865"/>
<feature type="domain" description="Glycosyltransferase 2-like" evidence="4">
    <location>
        <begin position="11"/>
        <end position="114"/>
    </location>
</feature>
<dbReference type="Proteomes" id="UP000683291">
    <property type="component" value="Chromosome 1"/>
</dbReference>
<evidence type="ECO:0000313" key="6">
    <source>
        <dbReference type="Proteomes" id="UP000683291"/>
    </source>
</evidence>
<gene>
    <name evidence="5" type="ORF">KDD17_13865</name>
</gene>
<comment type="similarity">
    <text evidence="1">Belongs to the glycosyltransferase 2 family.</text>
</comment>
<organism evidence="5 6">
    <name type="scientific">Sulfitobacter albidus</name>
    <dbReference type="NCBI Taxonomy" id="2829501"/>
    <lineage>
        <taxon>Bacteria</taxon>
        <taxon>Pseudomonadati</taxon>
        <taxon>Pseudomonadota</taxon>
        <taxon>Alphaproteobacteria</taxon>
        <taxon>Rhodobacterales</taxon>
        <taxon>Roseobacteraceae</taxon>
        <taxon>Sulfitobacter</taxon>
    </lineage>
</organism>
<dbReference type="InterPro" id="IPR029044">
    <property type="entry name" value="Nucleotide-diphossugar_trans"/>
</dbReference>
<dbReference type="RefSeq" id="WP_212704198.1">
    <property type="nucleotide sequence ID" value="NZ_CP073581.1"/>
</dbReference>
<evidence type="ECO:0000256" key="3">
    <source>
        <dbReference type="ARBA" id="ARBA00022679"/>
    </source>
</evidence>
<keyword evidence="3 5" id="KW-0808">Transferase</keyword>
<evidence type="ECO:0000256" key="2">
    <source>
        <dbReference type="ARBA" id="ARBA00022676"/>
    </source>
</evidence>
<reference evidence="5" key="1">
    <citation type="submission" date="2021-04" db="EMBL/GenBank/DDBJ databases">
        <title>Complete genome sequence for Sulfitobacter sp. strain JK7-1.</title>
        <authorList>
            <person name="Park S.-J."/>
        </authorList>
    </citation>
    <scope>NUCLEOTIDE SEQUENCE</scope>
    <source>
        <strain evidence="5">JK7-1</strain>
    </source>
</reference>
<dbReference type="SUPFAM" id="SSF53448">
    <property type="entry name" value="Nucleotide-diphospho-sugar transferases"/>
    <property type="match status" value="1"/>
</dbReference>
<dbReference type="AlphaFoldDB" id="A0A975JD11"/>
<proteinExistence type="inferred from homology"/>
<accession>A0A975JD11</accession>